<evidence type="ECO:0000259" key="18">
    <source>
        <dbReference type="PROSITE" id="PS50109"/>
    </source>
</evidence>
<dbReference type="OrthoDB" id="1931120at2"/>
<dbReference type="Pfam" id="PF02518">
    <property type="entry name" value="HATPase_c"/>
    <property type="match status" value="1"/>
</dbReference>
<evidence type="ECO:0000256" key="17">
    <source>
        <dbReference type="SAM" id="Phobius"/>
    </source>
</evidence>
<dbReference type="InterPro" id="IPR017055">
    <property type="entry name" value="Sig_transdc_His_kinase_DctB"/>
</dbReference>
<feature type="coiled-coil region" evidence="16">
    <location>
        <begin position="349"/>
        <end position="383"/>
    </location>
</feature>
<evidence type="ECO:0000256" key="9">
    <source>
        <dbReference type="ARBA" id="ARBA00022741"/>
    </source>
</evidence>
<evidence type="ECO:0000256" key="10">
    <source>
        <dbReference type="ARBA" id="ARBA00022777"/>
    </source>
</evidence>
<dbReference type="HOGENOM" id="CLU_000445_94_2_6"/>
<dbReference type="InterPro" id="IPR005467">
    <property type="entry name" value="His_kinase_dom"/>
</dbReference>
<dbReference type="SUPFAM" id="SSF55874">
    <property type="entry name" value="ATPase domain of HSP90 chaperone/DNA topoisomerase II/histidine kinase"/>
    <property type="match status" value="1"/>
</dbReference>
<feature type="transmembrane region" description="Helical" evidence="17">
    <location>
        <begin position="297"/>
        <end position="321"/>
    </location>
</feature>
<dbReference type="Gene3D" id="1.10.287.130">
    <property type="match status" value="1"/>
</dbReference>
<dbReference type="InterPro" id="IPR036097">
    <property type="entry name" value="HisK_dim/P_sf"/>
</dbReference>
<keyword evidence="5" id="KW-0997">Cell inner membrane</keyword>
<evidence type="ECO:0000256" key="6">
    <source>
        <dbReference type="ARBA" id="ARBA00022553"/>
    </source>
</evidence>
<keyword evidence="13" id="KW-0902">Two-component regulatory system</keyword>
<dbReference type="PIRSF" id="PIRSF036431">
    <property type="entry name" value="STHK_DctB"/>
    <property type="match status" value="1"/>
</dbReference>
<keyword evidence="16" id="KW-0175">Coiled coil</keyword>
<dbReference type="InterPro" id="IPR004358">
    <property type="entry name" value="Sig_transdc_His_kin-like_C"/>
</dbReference>
<comment type="subcellular location">
    <subcellularLocation>
        <location evidence="2">Cell inner membrane</location>
        <topology evidence="2">Multi-pass membrane protein</topology>
    </subcellularLocation>
</comment>
<evidence type="ECO:0000256" key="14">
    <source>
        <dbReference type="ARBA" id="ARBA00023136"/>
    </source>
</evidence>
<dbReference type="AlphaFoldDB" id="A4BCT8"/>
<dbReference type="PANTHER" id="PTHR43065">
    <property type="entry name" value="SENSOR HISTIDINE KINASE"/>
    <property type="match status" value="1"/>
</dbReference>
<evidence type="ECO:0000256" key="8">
    <source>
        <dbReference type="ARBA" id="ARBA00022692"/>
    </source>
</evidence>
<dbReference type="RefSeq" id="WP_008045652.1">
    <property type="nucleotide sequence ID" value="NZ_CH724152.1"/>
</dbReference>
<feature type="domain" description="Histidine kinase" evidence="18">
    <location>
        <begin position="392"/>
        <end position="605"/>
    </location>
</feature>
<evidence type="ECO:0000256" key="16">
    <source>
        <dbReference type="SAM" id="Coils"/>
    </source>
</evidence>
<keyword evidence="10 19" id="KW-0418">Kinase</keyword>
<dbReference type="SMART" id="SM00387">
    <property type="entry name" value="HATPase_c"/>
    <property type="match status" value="1"/>
</dbReference>
<dbReference type="FunFam" id="1.10.287.130:FF:000049">
    <property type="entry name" value="C4-dicarboxylate transport sensor protein DctB"/>
    <property type="match status" value="1"/>
</dbReference>
<dbReference type="Gene3D" id="3.30.450.20">
    <property type="entry name" value="PAS domain"/>
    <property type="match status" value="2"/>
</dbReference>
<dbReference type="SUPFAM" id="SSF103190">
    <property type="entry name" value="Sensory domain-like"/>
    <property type="match status" value="1"/>
</dbReference>
<evidence type="ECO:0000256" key="13">
    <source>
        <dbReference type="ARBA" id="ARBA00023012"/>
    </source>
</evidence>
<accession>A4BCT8</accession>
<dbReference type="PANTHER" id="PTHR43065:SF46">
    <property type="entry name" value="C4-DICARBOXYLATE TRANSPORT SENSOR PROTEIN DCTB"/>
    <property type="match status" value="1"/>
</dbReference>
<sequence length="608" mass="69293">MTHRQTWLIILLAVVCLISWVLGSQVGYRQIEQQSLEESYRYSQLVSNKLNRFGPLAELIAQHPLLIDALTNPQSESLIASANQELARMANVTDSSDVYLMNLRGQTIAASNYDLDTSFIGRNFAFRPYFSNAVATGGSAKYFALGITTNARGLYFSHVVTAQEDPERVLGVLTIKALVTDLETQWLQPERRSGAEMVVLDADGIAFLASRPDWLFRAFEPITDDRRREIQAQRRYFDRPLTPMTIERLNRPWGFSDRTERLSIQQDSTSARYISVDTPVPHFDWTLRILIDTQHILWIQMQFLLTGVSLFVATFLAWLYVHERLRREKELAERGQLLELKVTERTADLETSNRLLKSEIKEREQAEQELKETQQELIQAAKLAVLGQMSAGLNHEINQPLTAIQAYARNSQRFLERGDLETTRMNLSEIIDLCEKMADMTRQFKIFARKSEGPPTAVDLRLAIDAALKILTAQELRKPAQIQWNRPEQPSYVHGDLIRIEQVLINLITNALHAVADVDNPTVTIDIEKDDHRIYTRVRDNGPGLPANTEQLFEPFYTTKSRKQGLGLGLSISRQIVDALGGQLTCRNRPNATGAEFNLELTRREQTE</sequence>
<dbReference type="SUPFAM" id="SSF47384">
    <property type="entry name" value="Homodimeric domain of signal transducing histidine kinase"/>
    <property type="match status" value="1"/>
</dbReference>
<name>A4BCT8_9GAMM</name>
<dbReference type="InterPro" id="IPR029151">
    <property type="entry name" value="Sensor-like_sf"/>
</dbReference>
<dbReference type="CDD" id="cd00082">
    <property type="entry name" value="HisKA"/>
    <property type="match status" value="1"/>
</dbReference>
<keyword evidence="20" id="KW-1185">Reference proteome</keyword>
<keyword evidence="7" id="KW-0808">Transferase</keyword>
<keyword evidence="12 17" id="KW-1133">Transmembrane helix</keyword>
<evidence type="ECO:0000256" key="4">
    <source>
        <dbReference type="ARBA" id="ARBA00022475"/>
    </source>
</evidence>
<evidence type="ECO:0000256" key="5">
    <source>
        <dbReference type="ARBA" id="ARBA00022519"/>
    </source>
</evidence>
<organism evidence="19 20">
    <name type="scientific">Reinekea blandensis MED297</name>
    <dbReference type="NCBI Taxonomy" id="314283"/>
    <lineage>
        <taxon>Bacteria</taxon>
        <taxon>Pseudomonadati</taxon>
        <taxon>Pseudomonadota</taxon>
        <taxon>Gammaproteobacteria</taxon>
        <taxon>Oceanospirillales</taxon>
        <taxon>Saccharospirillaceae</taxon>
        <taxon>Reinekea</taxon>
    </lineage>
</organism>
<dbReference type="InterPro" id="IPR036890">
    <property type="entry name" value="HATPase_C_sf"/>
</dbReference>
<dbReference type="Pfam" id="PF00512">
    <property type="entry name" value="HisKA"/>
    <property type="match status" value="1"/>
</dbReference>
<dbReference type="InterPro" id="IPR003594">
    <property type="entry name" value="HATPase_dom"/>
</dbReference>
<evidence type="ECO:0000313" key="19">
    <source>
        <dbReference type="EMBL" id="EAR10020.1"/>
    </source>
</evidence>
<dbReference type="InterPro" id="IPR003661">
    <property type="entry name" value="HisK_dim/P_dom"/>
</dbReference>
<keyword evidence="11" id="KW-0067">ATP-binding</keyword>
<evidence type="ECO:0000256" key="11">
    <source>
        <dbReference type="ARBA" id="ARBA00022840"/>
    </source>
</evidence>
<dbReference type="GO" id="GO:0005886">
    <property type="term" value="C:plasma membrane"/>
    <property type="evidence" value="ECO:0007669"/>
    <property type="project" value="UniProtKB-SubCell"/>
</dbReference>
<evidence type="ECO:0000256" key="1">
    <source>
        <dbReference type="ARBA" id="ARBA00000085"/>
    </source>
</evidence>
<keyword evidence="8 17" id="KW-0812">Transmembrane</keyword>
<keyword evidence="6" id="KW-0597">Phosphoprotein</keyword>
<protein>
    <recommendedName>
        <fullName evidence="15">C4-dicarboxylate transport sensor protein DctB</fullName>
        <ecNumber evidence="3">2.7.13.3</ecNumber>
    </recommendedName>
</protein>
<evidence type="ECO:0000256" key="3">
    <source>
        <dbReference type="ARBA" id="ARBA00012438"/>
    </source>
</evidence>
<evidence type="ECO:0000256" key="12">
    <source>
        <dbReference type="ARBA" id="ARBA00022989"/>
    </source>
</evidence>
<evidence type="ECO:0000256" key="7">
    <source>
        <dbReference type="ARBA" id="ARBA00022679"/>
    </source>
</evidence>
<gene>
    <name evidence="19" type="ORF">MED297_08026</name>
</gene>
<evidence type="ECO:0000256" key="15">
    <source>
        <dbReference type="ARBA" id="ARBA00073143"/>
    </source>
</evidence>
<dbReference type="Gene3D" id="3.30.565.10">
    <property type="entry name" value="Histidine kinase-like ATPase, C-terminal domain"/>
    <property type="match status" value="1"/>
</dbReference>
<dbReference type="PROSITE" id="PS50109">
    <property type="entry name" value="HIS_KIN"/>
    <property type="match status" value="1"/>
</dbReference>
<reference evidence="19 20" key="1">
    <citation type="submission" date="2006-02" db="EMBL/GenBank/DDBJ databases">
        <authorList>
            <person name="Pinhassi J."/>
            <person name="Pedros-Alio C."/>
            <person name="Ferriera S."/>
            <person name="Johnson J."/>
            <person name="Kravitz S."/>
            <person name="Halpern A."/>
            <person name="Remington K."/>
            <person name="Beeson K."/>
            <person name="Tran B."/>
            <person name="Rogers Y.-H."/>
            <person name="Friedman R."/>
            <person name="Venter J.C."/>
        </authorList>
    </citation>
    <scope>NUCLEOTIDE SEQUENCE [LARGE SCALE GENOMIC DNA]</scope>
    <source>
        <strain evidence="19 20">MED297</strain>
    </source>
</reference>
<dbReference type="Proteomes" id="UP000005953">
    <property type="component" value="Unassembled WGS sequence"/>
</dbReference>
<keyword evidence="14 17" id="KW-0472">Membrane</keyword>
<proteinExistence type="predicted"/>
<dbReference type="EMBL" id="AAOE01000006">
    <property type="protein sequence ID" value="EAR10020.1"/>
    <property type="molecule type" value="Genomic_DNA"/>
</dbReference>
<comment type="catalytic activity">
    <reaction evidence="1">
        <text>ATP + protein L-histidine = ADP + protein N-phospho-L-histidine.</text>
        <dbReference type="EC" id="2.7.13.3"/>
    </reaction>
</comment>
<dbReference type="GO" id="GO:0000155">
    <property type="term" value="F:phosphorelay sensor kinase activity"/>
    <property type="evidence" value="ECO:0007669"/>
    <property type="project" value="InterPro"/>
</dbReference>
<dbReference type="GO" id="GO:0005524">
    <property type="term" value="F:ATP binding"/>
    <property type="evidence" value="ECO:0007669"/>
    <property type="project" value="UniProtKB-KW"/>
</dbReference>
<dbReference type="STRING" id="314283.MED297_08026"/>
<dbReference type="PRINTS" id="PR00344">
    <property type="entry name" value="BCTRLSENSOR"/>
</dbReference>
<comment type="caution">
    <text evidence="19">The sequence shown here is derived from an EMBL/GenBank/DDBJ whole genome shotgun (WGS) entry which is preliminary data.</text>
</comment>
<evidence type="ECO:0000256" key="2">
    <source>
        <dbReference type="ARBA" id="ARBA00004429"/>
    </source>
</evidence>
<keyword evidence="9" id="KW-0547">Nucleotide-binding</keyword>
<keyword evidence="4" id="KW-1003">Cell membrane</keyword>
<dbReference type="EC" id="2.7.13.3" evidence="3"/>
<evidence type="ECO:0000313" key="20">
    <source>
        <dbReference type="Proteomes" id="UP000005953"/>
    </source>
</evidence>
<dbReference type="SMART" id="SM00388">
    <property type="entry name" value="HisKA"/>
    <property type="match status" value="1"/>
</dbReference>